<evidence type="ECO:0000313" key="1">
    <source>
        <dbReference type="EMBL" id="GFD28141.1"/>
    </source>
</evidence>
<protein>
    <submittedName>
        <fullName evidence="1">Uncharacterized protein</fullName>
    </submittedName>
</protein>
<organism evidence="1">
    <name type="scientific">Tanacetum cinerariifolium</name>
    <name type="common">Dalmatian daisy</name>
    <name type="synonym">Chrysanthemum cinerariifolium</name>
    <dbReference type="NCBI Taxonomy" id="118510"/>
    <lineage>
        <taxon>Eukaryota</taxon>
        <taxon>Viridiplantae</taxon>
        <taxon>Streptophyta</taxon>
        <taxon>Embryophyta</taxon>
        <taxon>Tracheophyta</taxon>
        <taxon>Spermatophyta</taxon>
        <taxon>Magnoliopsida</taxon>
        <taxon>eudicotyledons</taxon>
        <taxon>Gunneridae</taxon>
        <taxon>Pentapetalae</taxon>
        <taxon>asterids</taxon>
        <taxon>campanulids</taxon>
        <taxon>Asterales</taxon>
        <taxon>Asteraceae</taxon>
        <taxon>Asteroideae</taxon>
        <taxon>Anthemideae</taxon>
        <taxon>Anthemidinae</taxon>
        <taxon>Tanacetum</taxon>
    </lineage>
</organism>
<dbReference type="AlphaFoldDB" id="A0A699V2L7"/>
<gene>
    <name evidence="1" type="ORF">Tci_900110</name>
</gene>
<dbReference type="EMBL" id="BKCJ011382748">
    <property type="protein sequence ID" value="GFD28141.1"/>
    <property type="molecule type" value="Genomic_DNA"/>
</dbReference>
<reference evidence="1" key="1">
    <citation type="journal article" date="2019" name="Sci. Rep.">
        <title>Draft genome of Tanacetum cinerariifolium, the natural source of mosquito coil.</title>
        <authorList>
            <person name="Yamashiro T."/>
            <person name="Shiraishi A."/>
            <person name="Satake H."/>
            <person name="Nakayama K."/>
        </authorList>
    </citation>
    <scope>NUCLEOTIDE SEQUENCE</scope>
</reference>
<name>A0A699V2L7_TANCI</name>
<proteinExistence type="predicted"/>
<comment type="caution">
    <text evidence="1">The sequence shown here is derived from an EMBL/GenBank/DDBJ whole genome shotgun (WGS) entry which is preliminary data.</text>
</comment>
<accession>A0A699V2L7</accession>
<sequence>FPKYLDDGIPPFVRRLFPDKLKKLEKNKDGELVQDKAAKGKVAQLSVTIKDLEDKKVVPTFMLRLVNDLAAWNDFPWDEYYWEEFHNKVVNLIDIR</sequence>
<feature type="non-terminal residue" evidence="1">
    <location>
        <position position="1"/>
    </location>
</feature>